<dbReference type="Pfam" id="PF12079">
    <property type="entry name" value="DUF3558"/>
    <property type="match status" value="1"/>
</dbReference>
<feature type="chain" id="PRO_5046847872" description="DUF3558 domain-containing protein" evidence="1">
    <location>
        <begin position="32"/>
        <end position="194"/>
    </location>
</feature>
<name>A0ABN3VKU0_9PSEU</name>
<evidence type="ECO:0000256" key="1">
    <source>
        <dbReference type="SAM" id="SignalP"/>
    </source>
</evidence>
<gene>
    <name evidence="2" type="ORF">GCM10010470_58030</name>
</gene>
<keyword evidence="3" id="KW-1185">Reference proteome</keyword>
<feature type="signal peptide" evidence="1">
    <location>
        <begin position="1"/>
        <end position="31"/>
    </location>
</feature>
<keyword evidence="1" id="KW-0732">Signal</keyword>
<evidence type="ECO:0000313" key="2">
    <source>
        <dbReference type="EMBL" id="GAA2814994.1"/>
    </source>
</evidence>
<evidence type="ECO:0000313" key="3">
    <source>
        <dbReference type="Proteomes" id="UP001500979"/>
    </source>
</evidence>
<dbReference type="Proteomes" id="UP001500979">
    <property type="component" value="Unassembled WGS sequence"/>
</dbReference>
<protein>
    <recommendedName>
        <fullName evidence="4">DUF3558 domain-containing protein</fullName>
    </recommendedName>
</protein>
<organism evidence="2 3">
    <name type="scientific">Saccharopolyspora taberi</name>
    <dbReference type="NCBI Taxonomy" id="60895"/>
    <lineage>
        <taxon>Bacteria</taxon>
        <taxon>Bacillati</taxon>
        <taxon>Actinomycetota</taxon>
        <taxon>Actinomycetes</taxon>
        <taxon>Pseudonocardiales</taxon>
        <taxon>Pseudonocardiaceae</taxon>
        <taxon>Saccharopolyspora</taxon>
    </lineage>
</organism>
<dbReference type="InterPro" id="IPR024520">
    <property type="entry name" value="DUF3558"/>
</dbReference>
<reference evidence="2 3" key="1">
    <citation type="journal article" date="2019" name="Int. J. Syst. Evol. Microbiol.">
        <title>The Global Catalogue of Microorganisms (GCM) 10K type strain sequencing project: providing services to taxonomists for standard genome sequencing and annotation.</title>
        <authorList>
            <consortium name="The Broad Institute Genomics Platform"/>
            <consortium name="The Broad Institute Genome Sequencing Center for Infectious Disease"/>
            <person name="Wu L."/>
            <person name="Ma J."/>
        </authorList>
    </citation>
    <scope>NUCLEOTIDE SEQUENCE [LARGE SCALE GENOMIC DNA]</scope>
    <source>
        <strain evidence="2 3">JCM 9383</strain>
    </source>
</reference>
<evidence type="ECO:0008006" key="4">
    <source>
        <dbReference type="Google" id="ProtNLM"/>
    </source>
</evidence>
<comment type="caution">
    <text evidence="2">The sequence shown here is derived from an EMBL/GenBank/DDBJ whole genome shotgun (WGS) entry which is preliminary data.</text>
</comment>
<accession>A0ABN3VKU0</accession>
<sequence>MGVVMSGFKRGSVLGAGLALTSLLAACSGGAEPPAGETPQEQPKVAVNNPKDASAVPLCSLLSDDFARSLELQTPGEHVPQMVSGAGEACEWRSDEADSLSVSLSVLDRKIADYYAKPPFPYFSERSVAGNPAAVTLDSDPMQLGICDLYLGTQENQMLVSQVILPSTDKGKKDPCQVAQQTLEAAVTTLPPAK</sequence>
<proteinExistence type="predicted"/>
<dbReference type="EMBL" id="BAAAUX010000029">
    <property type="protein sequence ID" value="GAA2814994.1"/>
    <property type="molecule type" value="Genomic_DNA"/>
</dbReference>